<feature type="domain" description="CBM6" evidence="4">
    <location>
        <begin position="606"/>
        <end position="740"/>
    </location>
</feature>
<gene>
    <name evidence="5" type="ORF">C453_11111</name>
</gene>
<dbReference type="InterPro" id="IPR013780">
    <property type="entry name" value="Glyco_hydro_b"/>
</dbReference>
<dbReference type="OrthoDB" id="18576at2157"/>
<evidence type="ECO:0000313" key="5">
    <source>
        <dbReference type="EMBL" id="ELZ84559.1"/>
    </source>
</evidence>
<dbReference type="InterPro" id="IPR029486">
    <property type="entry name" value="GH97_N"/>
</dbReference>
<dbReference type="PANTHER" id="PTHR35803:SF1">
    <property type="entry name" value="GLUCAN 1,4-ALPHA-GLUCOSIDASE SUSB"/>
    <property type="match status" value="1"/>
</dbReference>
<dbReference type="Pfam" id="PF09985">
    <property type="entry name" value="Glucodextran_C"/>
    <property type="match status" value="1"/>
</dbReference>
<dbReference type="EMBL" id="AOLK01000019">
    <property type="protein sequence ID" value="ELZ84559.1"/>
    <property type="molecule type" value="Genomic_DNA"/>
</dbReference>
<dbReference type="PROSITE" id="PS51318">
    <property type="entry name" value="TAT"/>
    <property type="match status" value="1"/>
</dbReference>
<dbReference type="Pfam" id="PF10566">
    <property type="entry name" value="Glyco_hydro_97"/>
    <property type="match status" value="1"/>
</dbReference>
<protein>
    <submittedName>
        <fullName evidence="5">Alpha-glucosidase</fullName>
    </submittedName>
</protein>
<dbReference type="Pfam" id="PF14508">
    <property type="entry name" value="GH97_N"/>
    <property type="match status" value="1"/>
</dbReference>
<evidence type="ECO:0000313" key="6">
    <source>
        <dbReference type="Proteomes" id="UP000011612"/>
    </source>
</evidence>
<dbReference type="Pfam" id="PF14509">
    <property type="entry name" value="GH97_C"/>
    <property type="match status" value="1"/>
</dbReference>
<dbReference type="Gene3D" id="2.60.40.1180">
    <property type="entry name" value="Golgi alpha-mannosidase II"/>
    <property type="match status" value="1"/>
</dbReference>
<dbReference type="Gene3D" id="2.60.40.1190">
    <property type="match status" value="1"/>
</dbReference>
<dbReference type="InterPro" id="IPR019563">
    <property type="entry name" value="GH97_catalytic"/>
</dbReference>
<evidence type="ECO:0000256" key="1">
    <source>
        <dbReference type="ARBA" id="ARBA00022801"/>
    </source>
</evidence>
<dbReference type="AlphaFoldDB" id="M0HN91"/>
<dbReference type="RefSeq" id="WP_008324558.1">
    <property type="nucleotide sequence ID" value="NZ_AOLK01000019.1"/>
</dbReference>
<dbReference type="Gene3D" id="3.20.20.70">
    <property type="entry name" value="Aldolase class I"/>
    <property type="match status" value="1"/>
</dbReference>
<organism evidence="5 6">
    <name type="scientific">Haloferax elongans ATCC BAA-1513</name>
    <dbReference type="NCBI Taxonomy" id="1230453"/>
    <lineage>
        <taxon>Archaea</taxon>
        <taxon>Methanobacteriati</taxon>
        <taxon>Methanobacteriota</taxon>
        <taxon>Stenosarchaea group</taxon>
        <taxon>Halobacteria</taxon>
        <taxon>Halobacteriales</taxon>
        <taxon>Haloferacaceae</taxon>
        <taxon>Haloferax</taxon>
    </lineage>
</organism>
<dbReference type="InterPro" id="IPR008979">
    <property type="entry name" value="Galactose-bd-like_sf"/>
</dbReference>
<keyword evidence="2" id="KW-0326">Glycosidase</keyword>
<proteinExistence type="predicted"/>
<dbReference type="Gene3D" id="2.60.120.260">
    <property type="entry name" value="Galactose-binding domain-like"/>
    <property type="match status" value="1"/>
</dbReference>
<evidence type="ECO:0000259" key="4">
    <source>
        <dbReference type="PROSITE" id="PS51175"/>
    </source>
</evidence>
<dbReference type="InterPro" id="IPR019248">
    <property type="entry name" value="Glucodextran_C"/>
</dbReference>
<dbReference type="InterPro" id="IPR013785">
    <property type="entry name" value="Aldolase_TIM"/>
</dbReference>
<comment type="caution">
    <text evidence="5">The sequence shown here is derived from an EMBL/GenBank/DDBJ whole genome shotgun (WGS) entry which is preliminary data.</text>
</comment>
<dbReference type="Proteomes" id="UP000011612">
    <property type="component" value="Unassembled WGS sequence"/>
</dbReference>
<name>M0HN91_HALEO</name>
<dbReference type="PROSITE" id="PS51175">
    <property type="entry name" value="CBM6"/>
    <property type="match status" value="1"/>
</dbReference>
<dbReference type="GO" id="GO:0030246">
    <property type="term" value="F:carbohydrate binding"/>
    <property type="evidence" value="ECO:0007669"/>
    <property type="project" value="InterPro"/>
</dbReference>
<dbReference type="InterPro" id="IPR006311">
    <property type="entry name" value="TAT_signal"/>
</dbReference>
<dbReference type="Gene3D" id="2.70.98.10">
    <property type="match status" value="1"/>
</dbReference>
<dbReference type="GO" id="GO:0016798">
    <property type="term" value="F:hydrolase activity, acting on glycosyl bonds"/>
    <property type="evidence" value="ECO:0007669"/>
    <property type="project" value="UniProtKB-KW"/>
</dbReference>
<feature type="region of interest" description="Disordered" evidence="3">
    <location>
        <begin position="818"/>
        <end position="870"/>
    </location>
</feature>
<evidence type="ECO:0000256" key="2">
    <source>
        <dbReference type="ARBA" id="ARBA00023295"/>
    </source>
</evidence>
<dbReference type="InterPro" id="IPR005084">
    <property type="entry name" value="CBM6"/>
</dbReference>
<dbReference type="PATRIC" id="fig|1230453.4.peg.2195"/>
<keyword evidence="1" id="KW-0378">Hydrolase</keyword>
<evidence type="ECO:0000256" key="3">
    <source>
        <dbReference type="SAM" id="MobiDB-lite"/>
    </source>
</evidence>
<dbReference type="PANTHER" id="PTHR35803">
    <property type="entry name" value="GLUCAN 1,4-ALPHA-GLUCOSIDASE SUSB-RELATED"/>
    <property type="match status" value="1"/>
</dbReference>
<dbReference type="InterPro" id="IPR052720">
    <property type="entry name" value="Glycosyl_hydrolase_97"/>
</dbReference>
<reference evidence="5 6" key="1">
    <citation type="journal article" date="2014" name="PLoS Genet.">
        <title>Phylogenetically driven sequencing of extremely halophilic archaea reveals strategies for static and dynamic osmo-response.</title>
        <authorList>
            <person name="Becker E.A."/>
            <person name="Seitzer P.M."/>
            <person name="Tritt A."/>
            <person name="Larsen D."/>
            <person name="Krusor M."/>
            <person name="Yao A.I."/>
            <person name="Wu D."/>
            <person name="Madern D."/>
            <person name="Eisen J.A."/>
            <person name="Darling A.E."/>
            <person name="Facciotti M.T."/>
        </authorList>
    </citation>
    <scope>NUCLEOTIDE SEQUENCE [LARGE SCALE GENOMIC DNA]</scope>
    <source>
        <strain evidence="5 6">ATCC BAA-1513</strain>
    </source>
</reference>
<dbReference type="SUPFAM" id="SSF49344">
    <property type="entry name" value="CBD9-like"/>
    <property type="match status" value="1"/>
</dbReference>
<dbReference type="SUPFAM" id="SSF49785">
    <property type="entry name" value="Galactose-binding domain-like"/>
    <property type="match status" value="1"/>
</dbReference>
<dbReference type="InterPro" id="IPR014718">
    <property type="entry name" value="GH-type_carb-bd"/>
</dbReference>
<dbReference type="Pfam" id="PF03422">
    <property type="entry name" value="CBM_6"/>
    <property type="match status" value="1"/>
</dbReference>
<dbReference type="STRING" id="1230453.C453_11111"/>
<dbReference type="InterPro" id="IPR029483">
    <property type="entry name" value="GH97_C"/>
</dbReference>
<keyword evidence="6" id="KW-1185">Reference proteome</keyword>
<accession>M0HN91</accession>
<sequence>MSDRQRHSNGNEPEFSRRQFLGGLTSVAAASSYTLDVPDTIASAVSNADDDLVQTVSSPDGAVTAEFDVASGTPTYTVSYDGEQVVEPSSLGFEFDGQPKFGSDLTVTGTERQTVDTRWTPVWDQYDEIDEHYTELRVGLAETTGTERSLTVEIRVFDDGVGFRYVFPEDSGFGQFVVTAEQTEFAFAGDYTSWWVENDFNSYEYVYKETPLSEIGDRSPFGGAHTPITMKADDETYLSVHEASLVDYAAMAVEPASAGSATFESTLAPLPDGTKVAATAPHTTPWRTIQVGSSPGDLVESNLVVNLNEPHDPANFPHGTDWIEPQKFLGVWWLMITGRADWEYRGPETGNHGAQTKRMKRYMDFASEHGIPSVLVEGWNEGWSTYPGDGSAMDFDESYPDFDIEAVTDYGRNLTPPVRMTAHNETAGNVSNYESQLESDSSPFAFYDSLGIHSIKTGYVADSGVTIDGETYNHHCQLLVNHHRLVYREAAKHRQMLEVHEPLKPTGERRTFPNVMTREGVLGQEYDSFGRVSPSHHVTFPFTRMLGGPIEYTPGIFDTDSGSGGIETTRAKQLAMYPTYFSGLQMVADLPSSYLADRDSTLELGAVSQAEDAERDGFATAAKWAGASGGRYVPIDPNTVDSGSSLSWTIEDVATAGEYDLHIRYASDATKNVVPEGTPRTATVRVDSTAQQVTFPPTDYWDEWNTVSVRVSLSAGANEVTVTLGDDDTGGFNLDSIAVTEPDAPMPDPETDPTRGPTVEAFDFIESVPAGPWDDTRVLDAEIGSYSVIARKQGEEWFVGAMTDENGRELEIPLDFLDSAPGAREGHSSNPGRATGNGHDKSNGKGHKKSNGKGYGKSNGKGHSKSNGLGHTKGKYVAELYSDGIEAAYDANLDAVRVDEAIVTAETTILASMIETGGTAIRLRPATNEDVERLPTYQRPEQDIDVSIRDDPFVRATFVTATGSNTGDYIGGTTVEIVVDGEVEATSNVRFSPGATDQQDTLSYTIDTPGTYDVAVRTTDGQALATETVTVKPPETVATLTDPTGDDDGPGAYTYPTNGAFKDGAFDLQSVTVDQTPDEYLVTFEVENLYNAFGSGRGFSPQLFLLWVRDPSNSGGADESLDDLGANVSFEESWHYRLEVSGFTKSAIDATGAPLTDESGSTVALTEEVDTEDNTVALTLNREAFDGVDAKELEVVAAVQSEDRGSLRPVKEERGAYVFGGAKSGAVDDAPLIADVIVPDEELQSSVLDYSDGSQATLPYVSLD</sequence>
<dbReference type="CDD" id="cd09626">
    <property type="entry name" value="DOMON_glucodextranase_like"/>
    <property type="match status" value="1"/>
</dbReference>